<proteinExistence type="predicted"/>
<dbReference type="RefSeq" id="WP_262599449.1">
    <property type="nucleotide sequence ID" value="NZ_CP103300.1"/>
</dbReference>
<sequence>MKMFQKLIKKALFGFALLACMNAPSYAENERGSVMKVVAKAVVDGGGGAIKGALYIVQNPIVATKNAFVASKTVVGSVATVVGGTLESAWGYLVEAKEPESEDEDGKMTYIITAITDAKEQVVDGAYELSATLYEAAEPTVYLMKEKIITYTEDAFSDWAPEVVQGAYKAVAAELGDSEVAAGAE</sequence>
<evidence type="ECO:0000256" key="1">
    <source>
        <dbReference type="SAM" id="SignalP"/>
    </source>
</evidence>
<feature type="chain" id="PRO_5047312520" evidence="1">
    <location>
        <begin position="28"/>
        <end position="185"/>
    </location>
</feature>
<dbReference type="Proteomes" id="UP001163255">
    <property type="component" value="Chromosome"/>
</dbReference>
<evidence type="ECO:0000313" key="3">
    <source>
        <dbReference type="Proteomes" id="UP001163255"/>
    </source>
</evidence>
<dbReference type="EMBL" id="CP103300">
    <property type="protein sequence ID" value="UYM17028.1"/>
    <property type="molecule type" value="Genomic_DNA"/>
</dbReference>
<keyword evidence="3" id="KW-1185">Reference proteome</keyword>
<gene>
    <name evidence="2" type="ORF">NX720_03625</name>
</gene>
<feature type="signal peptide" evidence="1">
    <location>
        <begin position="1"/>
        <end position="27"/>
    </location>
</feature>
<protein>
    <submittedName>
        <fullName evidence="2">Uncharacterized protein</fullName>
    </submittedName>
</protein>
<organism evidence="2 3">
    <name type="scientific">Endozoicomonas euniceicola</name>
    <dbReference type="NCBI Taxonomy" id="1234143"/>
    <lineage>
        <taxon>Bacteria</taxon>
        <taxon>Pseudomonadati</taxon>
        <taxon>Pseudomonadota</taxon>
        <taxon>Gammaproteobacteria</taxon>
        <taxon>Oceanospirillales</taxon>
        <taxon>Endozoicomonadaceae</taxon>
        <taxon>Endozoicomonas</taxon>
    </lineage>
</organism>
<evidence type="ECO:0000313" key="2">
    <source>
        <dbReference type="EMBL" id="UYM17028.1"/>
    </source>
</evidence>
<reference evidence="2" key="1">
    <citation type="submission" date="2022-10" db="EMBL/GenBank/DDBJ databases">
        <title>Completed Genome Sequence of two octocoral isolated bacterium, Endozoicomonas euniceicola EF212T and Endozoicomonas gorgoniicola PS125T.</title>
        <authorList>
            <person name="Chiou Y.-J."/>
            <person name="Chen Y.-H."/>
        </authorList>
    </citation>
    <scope>NUCLEOTIDE SEQUENCE</scope>
    <source>
        <strain evidence="2">EF212</strain>
    </source>
</reference>
<keyword evidence="1" id="KW-0732">Signal</keyword>
<name>A0ABY6GW90_9GAMM</name>
<accession>A0ABY6GW90</accession>